<dbReference type="InterPro" id="IPR044927">
    <property type="entry name" value="Endonuclea_NS_2"/>
</dbReference>
<keyword evidence="2" id="KW-0732">Signal</keyword>
<evidence type="ECO:0000313" key="5">
    <source>
        <dbReference type="Proteomes" id="UP000030647"/>
    </source>
</evidence>
<dbReference type="STRING" id="1231336.L248_0682"/>
<dbReference type="RefSeq" id="WP_022530014.1">
    <property type="nucleotide sequence ID" value="NZ_KI271593.1"/>
</dbReference>
<dbReference type="eggNOG" id="COG2169">
    <property type="taxonomic scope" value="Bacteria"/>
</dbReference>
<dbReference type="EMBL" id="KI271593">
    <property type="protein sequence ID" value="ERL64763.1"/>
    <property type="molecule type" value="Genomic_DNA"/>
</dbReference>
<accession>U4TS81</accession>
<evidence type="ECO:0000313" key="4">
    <source>
        <dbReference type="EMBL" id="ERL64763.1"/>
    </source>
</evidence>
<organism evidence="4 5">
    <name type="scientific">Schleiferilactobacillus shenzhenensis LY-73</name>
    <dbReference type="NCBI Taxonomy" id="1231336"/>
    <lineage>
        <taxon>Bacteria</taxon>
        <taxon>Bacillati</taxon>
        <taxon>Bacillota</taxon>
        <taxon>Bacilli</taxon>
        <taxon>Lactobacillales</taxon>
        <taxon>Lactobacillaceae</taxon>
        <taxon>Schleiferilactobacillus</taxon>
    </lineage>
</organism>
<sequence>MTKLRKLVPFLLAALLLTAGCSTADQSAADTSSQRTKVSMLQANNRITAKTISTRAKKMAADRAAIASLEKELGKKPAAAKASSSAKTPATTASKPQTAASTANNATPDLASLNYSGKQEITVNNNDPGFSASDLSTAKGAWESYAALDGLNRVQAANALLNHSLMPTSKRTALTWDPTGWHNKRTAHGWLYNRSHLIGFQLSGENNNPKNLMTGTQSLNSPLMLAHEMDIAYYLKQSNAHYVRYQVRPVFRGNELVARGVQMRAQSVGDNTVRFNVYIFNIEDGYTINYGDGTSVKW</sequence>
<dbReference type="Pfam" id="PF13930">
    <property type="entry name" value="Endonuclea_NS_2"/>
    <property type="match status" value="1"/>
</dbReference>
<evidence type="ECO:0000256" key="2">
    <source>
        <dbReference type="SAM" id="SignalP"/>
    </source>
</evidence>
<dbReference type="InterPro" id="IPR044929">
    <property type="entry name" value="DNA/RNA_non-sp_Endonuclease_sf"/>
</dbReference>
<feature type="domain" description="Type VII secretion system protein EssD-like" evidence="3">
    <location>
        <begin position="137"/>
        <end position="268"/>
    </location>
</feature>
<dbReference type="Proteomes" id="UP000030647">
    <property type="component" value="Unassembled WGS sequence"/>
</dbReference>
<keyword evidence="5" id="KW-1185">Reference proteome</keyword>
<name>U4TS81_9LACO</name>
<dbReference type="PROSITE" id="PS51257">
    <property type="entry name" value="PROKAR_LIPOPROTEIN"/>
    <property type="match status" value="1"/>
</dbReference>
<feature type="region of interest" description="Disordered" evidence="1">
    <location>
        <begin position="77"/>
        <end position="105"/>
    </location>
</feature>
<dbReference type="OrthoDB" id="9783680at2"/>
<dbReference type="Gene3D" id="3.40.570.10">
    <property type="entry name" value="Extracellular Endonuclease, subunit A"/>
    <property type="match status" value="1"/>
</dbReference>
<dbReference type="AlphaFoldDB" id="U4TS81"/>
<dbReference type="HOGENOM" id="CLU_054350_4_2_9"/>
<evidence type="ECO:0000256" key="1">
    <source>
        <dbReference type="SAM" id="MobiDB-lite"/>
    </source>
</evidence>
<protein>
    <recommendedName>
        <fullName evidence="3">Type VII secretion system protein EssD-like domain-containing protein</fullName>
    </recommendedName>
</protein>
<feature type="chain" id="PRO_5004655693" description="Type VII secretion system protein EssD-like domain-containing protein" evidence="2">
    <location>
        <begin position="25"/>
        <end position="298"/>
    </location>
</feature>
<evidence type="ECO:0000259" key="3">
    <source>
        <dbReference type="Pfam" id="PF13930"/>
    </source>
</evidence>
<feature type="compositionally biased region" description="Low complexity" evidence="1">
    <location>
        <begin position="77"/>
        <end position="103"/>
    </location>
</feature>
<feature type="signal peptide" evidence="2">
    <location>
        <begin position="1"/>
        <end position="24"/>
    </location>
</feature>
<proteinExistence type="predicted"/>
<gene>
    <name evidence="4" type="ORF">L248_0682</name>
</gene>
<reference evidence="5" key="1">
    <citation type="journal article" date="2013" name="Genome Announc.">
        <title>Whole-Genome Sequencing of Lactobacillus shenzhenensis Strain LY-73T.</title>
        <authorList>
            <person name="Lin Z."/>
            <person name="Liu Z."/>
            <person name="Yang R."/>
            <person name="Zou Y."/>
            <person name="Wan D."/>
            <person name="Chen J."/>
            <person name="Guo M."/>
            <person name="Zhao J."/>
            <person name="Fang C."/>
            <person name="Yang R."/>
            <person name="Liu F."/>
        </authorList>
    </citation>
    <scope>NUCLEOTIDE SEQUENCE [LARGE SCALE GENOMIC DNA]</scope>
    <source>
        <strain evidence="5">LY-73</strain>
    </source>
</reference>